<comment type="caution">
    <text evidence="1">The sequence shown here is derived from an EMBL/GenBank/DDBJ whole genome shotgun (WGS) entry which is preliminary data.</text>
</comment>
<sequence length="121" mass="13940">MPKIDLYLLQKPEETQFYDYLPQSESWLRAYKQLHGESLVIHSSVLTESILPFITHPLVLELLEQEDLACLPLVFAENNLYCKGRLPTLTEWEELTHVGISIQELDESPSATKTAVYHDLI</sequence>
<name>A0A5F0V0A3_ENTGA</name>
<dbReference type="Gene3D" id="3.40.30.10">
    <property type="entry name" value="Glutaredoxin"/>
    <property type="match status" value="1"/>
</dbReference>
<evidence type="ECO:0000313" key="3">
    <source>
        <dbReference type="Proteomes" id="UP001241571"/>
    </source>
</evidence>
<dbReference type="EMBL" id="JASUBT010000024">
    <property type="protein sequence ID" value="MDL4937590.1"/>
    <property type="molecule type" value="Genomic_DNA"/>
</dbReference>
<dbReference type="RefSeq" id="WP_081131520.1">
    <property type="nucleotide sequence ID" value="NZ_BSYC01000001.1"/>
</dbReference>
<organism evidence="1 3">
    <name type="scientific">Enterococcus gallinarum</name>
    <dbReference type="NCBI Taxonomy" id="1353"/>
    <lineage>
        <taxon>Bacteria</taxon>
        <taxon>Bacillati</taxon>
        <taxon>Bacillota</taxon>
        <taxon>Bacilli</taxon>
        <taxon>Lactobacillales</taxon>
        <taxon>Enterococcaceae</taxon>
        <taxon>Enterococcus</taxon>
    </lineage>
</organism>
<evidence type="ECO:0000313" key="2">
    <source>
        <dbReference type="EMBL" id="MDT2688980.1"/>
    </source>
</evidence>
<accession>A0A5F0V0A3</accession>
<reference evidence="2" key="1">
    <citation type="submission" date="2023-03" db="EMBL/GenBank/DDBJ databases">
        <authorList>
            <person name="Shen W."/>
            <person name="Cai J."/>
        </authorList>
    </citation>
    <scope>NUCLEOTIDE SEQUENCE</scope>
    <source>
        <strain evidence="2">K69-2</strain>
    </source>
</reference>
<dbReference type="AlphaFoldDB" id="A0A5F0V0A3"/>
<evidence type="ECO:0000313" key="1">
    <source>
        <dbReference type="EMBL" id="MDL4937590.1"/>
    </source>
</evidence>
<proteinExistence type="predicted"/>
<dbReference type="EMBL" id="JARPZN010000001">
    <property type="protein sequence ID" value="MDT2688980.1"/>
    <property type="molecule type" value="Genomic_DNA"/>
</dbReference>
<gene>
    <name evidence="2" type="ORF">P7E30_02010</name>
    <name evidence="1" type="ORF">QRX88_17960</name>
</gene>
<dbReference type="Proteomes" id="UP001241571">
    <property type="component" value="Unassembled WGS sequence"/>
</dbReference>
<dbReference type="Proteomes" id="UP001183682">
    <property type="component" value="Unassembled WGS sequence"/>
</dbReference>
<protein>
    <submittedName>
        <fullName evidence="1">Arsenic metallochaperone ArsD family protein</fullName>
    </submittedName>
</protein>
<reference evidence="1 3" key="2">
    <citation type="submission" date="2023-06" db="EMBL/GenBank/DDBJ databases">
        <title>Acute promotion of culturable opportunistic pathogens and persistent increase of antibiotic resistance following antibiotic exposure in mouse gut microbiota.</title>
        <authorList>
            <person name="Li L."/>
            <person name="Wang B."/>
            <person name="Sun Y."/>
            <person name="Wang M."/>
            <person name="Xu H."/>
        </authorList>
    </citation>
    <scope>NUCLEOTIDE SEQUENCE [LARGE SCALE GENOMIC DNA]</scope>
    <source>
        <strain evidence="1 3">CRI2_2</strain>
    </source>
</reference>